<accession>A0A1L7X497</accession>
<evidence type="ECO:0000256" key="5">
    <source>
        <dbReference type="SAM" id="MobiDB-lite"/>
    </source>
</evidence>
<dbReference type="EMBL" id="FJOG01000014">
    <property type="protein sequence ID" value="CZR59822.1"/>
    <property type="molecule type" value="Genomic_DNA"/>
</dbReference>
<evidence type="ECO:0008006" key="9">
    <source>
        <dbReference type="Google" id="ProtNLM"/>
    </source>
</evidence>
<dbReference type="Pfam" id="PF07690">
    <property type="entry name" value="MFS_1"/>
    <property type="match status" value="1"/>
</dbReference>
<feature type="transmembrane region" description="Helical" evidence="6">
    <location>
        <begin position="490"/>
        <end position="513"/>
    </location>
</feature>
<keyword evidence="2 6" id="KW-0812">Transmembrane</keyword>
<dbReference type="OrthoDB" id="3026777at2759"/>
<feature type="transmembrane region" description="Helical" evidence="6">
    <location>
        <begin position="224"/>
        <end position="246"/>
    </location>
</feature>
<keyword evidence="3 6" id="KW-1133">Transmembrane helix</keyword>
<feature type="transmembrane region" description="Helical" evidence="6">
    <location>
        <begin position="59"/>
        <end position="79"/>
    </location>
</feature>
<keyword evidence="4 6" id="KW-0472">Membrane</keyword>
<feature type="transmembrane region" description="Helical" evidence="6">
    <location>
        <begin position="458"/>
        <end position="478"/>
    </location>
</feature>
<evidence type="ECO:0000256" key="6">
    <source>
        <dbReference type="SAM" id="Phobius"/>
    </source>
</evidence>
<feature type="transmembrane region" description="Helical" evidence="6">
    <location>
        <begin position="370"/>
        <end position="393"/>
    </location>
</feature>
<feature type="transmembrane region" description="Helical" evidence="6">
    <location>
        <begin position="187"/>
        <end position="212"/>
    </location>
</feature>
<dbReference type="InterPro" id="IPR011701">
    <property type="entry name" value="MFS"/>
</dbReference>
<organism evidence="7 8">
    <name type="scientific">Phialocephala subalpina</name>
    <dbReference type="NCBI Taxonomy" id="576137"/>
    <lineage>
        <taxon>Eukaryota</taxon>
        <taxon>Fungi</taxon>
        <taxon>Dikarya</taxon>
        <taxon>Ascomycota</taxon>
        <taxon>Pezizomycotina</taxon>
        <taxon>Leotiomycetes</taxon>
        <taxon>Helotiales</taxon>
        <taxon>Mollisiaceae</taxon>
        <taxon>Phialocephala</taxon>
        <taxon>Phialocephala fortinii species complex</taxon>
    </lineage>
</organism>
<dbReference type="SUPFAM" id="SSF103473">
    <property type="entry name" value="MFS general substrate transporter"/>
    <property type="match status" value="1"/>
</dbReference>
<sequence length="555" mass="60188">MTLPDQDRDYDSSDNEDAPLLSSAPDSPTLTTFPQPPRPNGHSRTSSYIHLHTTHSPRIITGIVLVILFILGFGGYLMAVPGIRIYEDIICHHYYAKKEGEGFIGFGDGIDESLCKGDEVQNELSIVVAGLHVIGAIPSLVTTIPYGLLADRIGRKPVFIMAISGLVLCAMWQMCVMWFWRTLPLRLVWLGPILTFIGGGEAVAAMDFYAIACDITPEANRANVFFLGVSAGLVAELIAPSIAALLMKTSNWIPLILGTLTLVFGTLLIFLIPETLHMRPRPSNPSHLTPSPSNLDLDQSSNTKKSTSILVSIKNEFETSLKTLSSSLSVLHSAPIIILLGTFIVQPFAGQSVDLSLRYISTRFHFPLRLSSLLLSLRAGVNIVLLLVILPLLSHFLTKKLKFSSAKKDLLGILIIAASPTLPLTVIGMAIFTLGMGCIALTRSLITSLIEREHIGQLYAMISVVEVTGALISGPSLAKLYIVGLRMKGAWVGLPFFGVAIICIFSVVGIWMAGCVMERRGWGRDLKGENGEVEEEEESVLVDVDVGETGTVNIV</sequence>
<evidence type="ECO:0000313" key="7">
    <source>
        <dbReference type="EMBL" id="CZR59822.1"/>
    </source>
</evidence>
<evidence type="ECO:0000256" key="3">
    <source>
        <dbReference type="ARBA" id="ARBA00022989"/>
    </source>
</evidence>
<feature type="compositionally biased region" description="Polar residues" evidence="5">
    <location>
        <begin position="284"/>
        <end position="301"/>
    </location>
</feature>
<feature type="transmembrane region" description="Helical" evidence="6">
    <location>
        <begin position="252"/>
        <end position="272"/>
    </location>
</feature>
<dbReference type="Proteomes" id="UP000184330">
    <property type="component" value="Unassembled WGS sequence"/>
</dbReference>
<name>A0A1L7X497_9HELO</name>
<evidence type="ECO:0000313" key="8">
    <source>
        <dbReference type="Proteomes" id="UP000184330"/>
    </source>
</evidence>
<evidence type="ECO:0000256" key="1">
    <source>
        <dbReference type="ARBA" id="ARBA00004141"/>
    </source>
</evidence>
<feature type="region of interest" description="Disordered" evidence="5">
    <location>
        <begin position="281"/>
        <end position="301"/>
    </location>
</feature>
<feature type="region of interest" description="Disordered" evidence="5">
    <location>
        <begin position="1"/>
        <end position="47"/>
    </location>
</feature>
<feature type="transmembrane region" description="Helical" evidence="6">
    <location>
        <begin position="158"/>
        <end position="181"/>
    </location>
</feature>
<feature type="compositionally biased region" description="Basic and acidic residues" evidence="5">
    <location>
        <begin position="1"/>
        <end position="11"/>
    </location>
</feature>
<feature type="transmembrane region" description="Helical" evidence="6">
    <location>
        <begin position="126"/>
        <end position="146"/>
    </location>
</feature>
<dbReference type="InterPro" id="IPR036259">
    <property type="entry name" value="MFS_trans_sf"/>
</dbReference>
<feature type="compositionally biased region" description="Polar residues" evidence="5">
    <location>
        <begin position="24"/>
        <end position="33"/>
    </location>
</feature>
<dbReference type="PANTHER" id="PTHR23507:SF1">
    <property type="entry name" value="FI18259P1-RELATED"/>
    <property type="match status" value="1"/>
</dbReference>
<reference evidence="7 8" key="1">
    <citation type="submission" date="2016-03" db="EMBL/GenBank/DDBJ databases">
        <authorList>
            <person name="Ploux O."/>
        </authorList>
    </citation>
    <scope>NUCLEOTIDE SEQUENCE [LARGE SCALE GENOMIC DNA]</scope>
    <source>
        <strain evidence="7 8">UAMH 11012</strain>
    </source>
</reference>
<dbReference type="GO" id="GO:0022857">
    <property type="term" value="F:transmembrane transporter activity"/>
    <property type="evidence" value="ECO:0007669"/>
    <property type="project" value="InterPro"/>
</dbReference>
<protein>
    <recommendedName>
        <fullName evidence="9">Major facilitator superfamily (MFS) profile domain-containing protein</fullName>
    </recommendedName>
</protein>
<keyword evidence="8" id="KW-1185">Reference proteome</keyword>
<evidence type="ECO:0000256" key="2">
    <source>
        <dbReference type="ARBA" id="ARBA00022692"/>
    </source>
</evidence>
<dbReference type="CDD" id="cd06174">
    <property type="entry name" value="MFS"/>
    <property type="match status" value="1"/>
</dbReference>
<dbReference type="PANTHER" id="PTHR23507">
    <property type="entry name" value="ZGC:174356"/>
    <property type="match status" value="1"/>
</dbReference>
<dbReference type="GO" id="GO:0016020">
    <property type="term" value="C:membrane"/>
    <property type="evidence" value="ECO:0007669"/>
    <property type="project" value="UniProtKB-SubCell"/>
</dbReference>
<comment type="subcellular location">
    <subcellularLocation>
        <location evidence="1">Membrane</location>
        <topology evidence="1">Multi-pass membrane protein</topology>
    </subcellularLocation>
</comment>
<feature type="transmembrane region" description="Helical" evidence="6">
    <location>
        <begin position="330"/>
        <end position="350"/>
    </location>
</feature>
<dbReference type="Gene3D" id="1.20.1250.20">
    <property type="entry name" value="MFS general substrate transporter like domains"/>
    <property type="match status" value="1"/>
</dbReference>
<gene>
    <name evidence="7" type="ORF">PAC_09716</name>
</gene>
<dbReference type="AlphaFoldDB" id="A0A1L7X497"/>
<evidence type="ECO:0000256" key="4">
    <source>
        <dbReference type="ARBA" id="ARBA00023136"/>
    </source>
</evidence>
<feature type="transmembrane region" description="Helical" evidence="6">
    <location>
        <begin position="413"/>
        <end position="446"/>
    </location>
</feature>
<proteinExistence type="predicted"/>